<evidence type="ECO:0008006" key="9">
    <source>
        <dbReference type="Google" id="ProtNLM"/>
    </source>
</evidence>
<dbReference type="PROSITE" id="PS00600">
    <property type="entry name" value="AA_TRANSFER_CLASS_3"/>
    <property type="match status" value="1"/>
</dbReference>
<dbReference type="Gene3D" id="3.40.640.10">
    <property type="entry name" value="Type I PLP-dependent aspartate aminotransferase-like (Major domain)"/>
    <property type="match status" value="1"/>
</dbReference>
<reference evidence="7 8" key="1">
    <citation type="journal article" date="2024" name="Science">
        <title>Giant polyketide synthase enzymes in the biosynthesis of giant marine polyether toxins.</title>
        <authorList>
            <person name="Fallon T.R."/>
            <person name="Shende V.V."/>
            <person name="Wierzbicki I.H."/>
            <person name="Pendleton A.L."/>
            <person name="Watervoot N.F."/>
            <person name="Auber R.P."/>
            <person name="Gonzalez D.J."/>
            <person name="Wisecaver J.H."/>
            <person name="Moore B.S."/>
        </authorList>
    </citation>
    <scope>NUCLEOTIDE SEQUENCE [LARGE SCALE GENOMIC DNA]</scope>
    <source>
        <strain evidence="7 8">12B1</strain>
    </source>
</reference>
<name>A0AB34JWT8_PRYPA</name>
<dbReference type="InterPro" id="IPR050103">
    <property type="entry name" value="Class-III_PLP-dep_AT"/>
</dbReference>
<evidence type="ECO:0000313" key="8">
    <source>
        <dbReference type="Proteomes" id="UP001515480"/>
    </source>
</evidence>
<evidence type="ECO:0000256" key="2">
    <source>
        <dbReference type="ARBA" id="ARBA00008954"/>
    </source>
</evidence>
<dbReference type="InterPro" id="IPR005814">
    <property type="entry name" value="Aminotrans_3"/>
</dbReference>
<evidence type="ECO:0000313" key="7">
    <source>
        <dbReference type="EMBL" id="KAL1525302.1"/>
    </source>
</evidence>
<evidence type="ECO:0000256" key="1">
    <source>
        <dbReference type="ARBA" id="ARBA00001933"/>
    </source>
</evidence>
<dbReference type="FunFam" id="3.40.640.10:FF:000013">
    <property type="entry name" value="4-aminobutyrate aminotransferase"/>
    <property type="match status" value="1"/>
</dbReference>
<comment type="similarity">
    <text evidence="2 6">Belongs to the class-III pyridoxal-phosphate-dependent aminotransferase family.</text>
</comment>
<dbReference type="GO" id="GO:0008483">
    <property type="term" value="F:transaminase activity"/>
    <property type="evidence" value="ECO:0007669"/>
    <property type="project" value="UniProtKB-KW"/>
</dbReference>
<dbReference type="PANTHER" id="PTHR11986">
    <property type="entry name" value="AMINOTRANSFERASE CLASS III"/>
    <property type="match status" value="1"/>
</dbReference>
<dbReference type="GO" id="GO:0042802">
    <property type="term" value="F:identical protein binding"/>
    <property type="evidence" value="ECO:0007669"/>
    <property type="project" value="TreeGrafter"/>
</dbReference>
<dbReference type="PIRSF" id="PIRSF000521">
    <property type="entry name" value="Transaminase_4ab_Lys_Orn"/>
    <property type="match status" value="1"/>
</dbReference>
<dbReference type="EMBL" id="JBGBPQ010000004">
    <property type="protein sequence ID" value="KAL1525302.1"/>
    <property type="molecule type" value="Genomic_DNA"/>
</dbReference>
<evidence type="ECO:0000256" key="4">
    <source>
        <dbReference type="ARBA" id="ARBA00022679"/>
    </source>
</evidence>
<evidence type="ECO:0000256" key="3">
    <source>
        <dbReference type="ARBA" id="ARBA00022576"/>
    </source>
</evidence>
<comment type="caution">
    <text evidence="7">The sequence shown here is derived from an EMBL/GenBank/DDBJ whole genome shotgun (WGS) entry which is preliminary data.</text>
</comment>
<accession>A0AB34JWT8</accession>
<dbReference type="CDD" id="cd00610">
    <property type="entry name" value="OAT_like"/>
    <property type="match status" value="1"/>
</dbReference>
<evidence type="ECO:0000256" key="5">
    <source>
        <dbReference type="ARBA" id="ARBA00022898"/>
    </source>
</evidence>
<comment type="cofactor">
    <cofactor evidence="1">
        <name>pyridoxal 5'-phosphate</name>
        <dbReference type="ChEBI" id="CHEBI:597326"/>
    </cofactor>
</comment>
<dbReference type="InterPro" id="IPR015424">
    <property type="entry name" value="PyrdxlP-dep_Trfase"/>
</dbReference>
<gene>
    <name evidence="7" type="ORF">AB1Y20_020164</name>
</gene>
<dbReference type="Gene3D" id="3.90.1150.10">
    <property type="entry name" value="Aspartate Aminotransferase, domain 1"/>
    <property type="match status" value="1"/>
</dbReference>
<keyword evidence="5 6" id="KW-0663">Pyridoxal phosphate</keyword>
<dbReference type="PANTHER" id="PTHR11986:SF79">
    <property type="entry name" value="ACETYLORNITHINE AMINOTRANSFERASE, MITOCHONDRIAL"/>
    <property type="match status" value="1"/>
</dbReference>
<organism evidence="7 8">
    <name type="scientific">Prymnesium parvum</name>
    <name type="common">Toxic golden alga</name>
    <dbReference type="NCBI Taxonomy" id="97485"/>
    <lineage>
        <taxon>Eukaryota</taxon>
        <taxon>Haptista</taxon>
        <taxon>Haptophyta</taxon>
        <taxon>Prymnesiophyceae</taxon>
        <taxon>Prymnesiales</taxon>
        <taxon>Prymnesiaceae</taxon>
        <taxon>Prymnesium</taxon>
    </lineage>
</organism>
<keyword evidence="8" id="KW-1185">Reference proteome</keyword>
<keyword evidence="3" id="KW-0032">Aminotransferase</keyword>
<evidence type="ECO:0000256" key="6">
    <source>
        <dbReference type="RuleBase" id="RU003560"/>
    </source>
</evidence>
<dbReference type="Proteomes" id="UP001515480">
    <property type="component" value="Unassembled WGS sequence"/>
</dbReference>
<keyword evidence="4" id="KW-0808">Transferase</keyword>
<dbReference type="InterPro" id="IPR015421">
    <property type="entry name" value="PyrdxlP-dep_Trfase_major"/>
</dbReference>
<sequence>MMMARMRLASRLSARLSRGVSGFGTPLERHGGLFPGIKRLTELVVDRGAGCRLFTREGERYLDFTSGIGVLSTGHCHPTVVEAVREQAGRITHAQQSVVYNAAALDLIERLLPVLPSGINTAFFCNSGGEAVENALRLARQATRKDTVLCFLGGYHGRTSGALAVTSSSASYRGGRAGPLPSGQVFVPYPYEHAGVSADDTMRALDAAILQQVGGDDVAGVLIEPILGEGGYVVPPAGFLSRLREWCTDRGILLIADEVQSGFGRTGKMWAVDYEDVAPDILISAKGLASGYPLAAVFAREGVSKMQLANSCGGTYGGNAVACAAAMATLDVFKAEGVLKNVLERGAQLQAGLRRIGGGADGPLLADVRGRGLMVAAEFESGAAAYYGLRTSLAVAISHACFERGMLLLPTGHRDTLRFVPPLIVSEDEVDECLDIFQEAVKYVTSSAKEQSL</sequence>
<dbReference type="InterPro" id="IPR015422">
    <property type="entry name" value="PyrdxlP-dep_Trfase_small"/>
</dbReference>
<protein>
    <recommendedName>
        <fullName evidence="9">Acetylornithine transaminase</fullName>
    </recommendedName>
</protein>
<dbReference type="GO" id="GO:0030170">
    <property type="term" value="F:pyridoxal phosphate binding"/>
    <property type="evidence" value="ECO:0007669"/>
    <property type="project" value="InterPro"/>
</dbReference>
<dbReference type="AlphaFoldDB" id="A0AB34JWT8"/>
<proteinExistence type="inferred from homology"/>
<dbReference type="Pfam" id="PF00202">
    <property type="entry name" value="Aminotran_3"/>
    <property type="match status" value="1"/>
</dbReference>
<dbReference type="SUPFAM" id="SSF53383">
    <property type="entry name" value="PLP-dependent transferases"/>
    <property type="match status" value="1"/>
</dbReference>
<dbReference type="InterPro" id="IPR049704">
    <property type="entry name" value="Aminotrans_3_PPA_site"/>
</dbReference>